<reference evidence="2 3" key="1">
    <citation type="submission" date="2018-07" db="EMBL/GenBank/DDBJ databases">
        <title>Genome sequencing of Runella.</title>
        <authorList>
            <person name="Baek M.-G."/>
            <person name="Yi H."/>
        </authorList>
    </citation>
    <scope>NUCLEOTIDE SEQUENCE [LARGE SCALE GENOMIC DNA]</scope>
    <source>
        <strain evidence="2 3">HYN0085</strain>
    </source>
</reference>
<dbReference type="AlphaFoldDB" id="A0A344TK89"/>
<protein>
    <submittedName>
        <fullName evidence="2">Uncharacterized protein</fullName>
    </submittedName>
</protein>
<dbReference type="Proteomes" id="UP000251993">
    <property type="component" value="Chromosome"/>
</dbReference>
<organism evidence="2 3">
    <name type="scientific">Runella rosea</name>
    <dbReference type="NCBI Taxonomy" id="2259595"/>
    <lineage>
        <taxon>Bacteria</taxon>
        <taxon>Pseudomonadati</taxon>
        <taxon>Bacteroidota</taxon>
        <taxon>Cytophagia</taxon>
        <taxon>Cytophagales</taxon>
        <taxon>Spirosomataceae</taxon>
        <taxon>Runella</taxon>
    </lineage>
</organism>
<dbReference type="KEGG" id="run:DR864_15530"/>
<name>A0A344TK89_9BACT</name>
<feature type="coiled-coil region" evidence="1">
    <location>
        <begin position="146"/>
        <end position="173"/>
    </location>
</feature>
<sequence length="313" mass="35884">MKYIPIICTILFLAALMAMRPVDILSDTGVTLRDVRQGALDNLNEEPYFFFNSTSAMRSIAKRIPENTRGAAVRTLGKFVKAYVESEEFKEEYRQSLKQKYPLDETYSDAVVAQREQEVGGMDAAISQQMALIQQTYAQLDPAILQMSIKAQLSQQEAQLATLEGEERAAKARELAELKKILAATEGKPAEFKKQFIAYHSRLLKQGSGQHKNQQQKELDYAKERNAQYKQQKAVLDAHTDFRPVLRKRLKSFIALCDDVDFNAQLRPAGRKQEFIHPEYQRKPAEWKFLYRLGKTPVMEARAFAQEWLANLK</sequence>
<evidence type="ECO:0000313" key="3">
    <source>
        <dbReference type="Proteomes" id="UP000251993"/>
    </source>
</evidence>
<gene>
    <name evidence="2" type="ORF">DR864_15530</name>
</gene>
<accession>A0A344TK89</accession>
<evidence type="ECO:0000313" key="2">
    <source>
        <dbReference type="EMBL" id="AXE19060.1"/>
    </source>
</evidence>
<keyword evidence="3" id="KW-1185">Reference proteome</keyword>
<dbReference type="EMBL" id="CP030850">
    <property type="protein sequence ID" value="AXE19060.1"/>
    <property type="molecule type" value="Genomic_DNA"/>
</dbReference>
<proteinExistence type="predicted"/>
<keyword evidence="1" id="KW-0175">Coiled coil</keyword>
<dbReference type="OrthoDB" id="1409070at2"/>
<evidence type="ECO:0000256" key="1">
    <source>
        <dbReference type="SAM" id="Coils"/>
    </source>
</evidence>
<dbReference type="RefSeq" id="WP_114067840.1">
    <property type="nucleotide sequence ID" value="NZ_CP030850.1"/>
</dbReference>